<reference evidence="1" key="1">
    <citation type="submission" date="2022-08" db="EMBL/GenBank/DDBJ databases">
        <authorList>
            <consortium name="DOE Joint Genome Institute"/>
            <person name="Min B."/>
            <person name="Riley R."/>
            <person name="Sierra-Patev S."/>
            <person name="Naranjo-Ortiz M."/>
            <person name="Looney B."/>
            <person name="Konkel Z."/>
            <person name="Slot J.C."/>
            <person name="Sakamoto Y."/>
            <person name="Steenwyk J.L."/>
            <person name="Rokas A."/>
            <person name="Carro J."/>
            <person name="Camarero S."/>
            <person name="Ferreira P."/>
            <person name="Molpeceres G."/>
            <person name="Ruiz-Duenas F.J."/>
            <person name="Serrano A."/>
            <person name="Henrissat B."/>
            <person name="Drula E."/>
            <person name="Hughes K.W."/>
            <person name="Mata J.L."/>
            <person name="Ishikawa N.K."/>
            <person name="Vargas-Isla R."/>
            <person name="Ushijima S."/>
            <person name="Smith C.A."/>
            <person name="Ahrendt S."/>
            <person name="Andreopoulos W."/>
            <person name="He G."/>
            <person name="Labutti K."/>
            <person name="Lipzen A."/>
            <person name="Ng V."/>
            <person name="Sandor L."/>
            <person name="Barry K."/>
            <person name="Martinez A.T."/>
            <person name="Xiao Y."/>
            <person name="Gibbons J.G."/>
            <person name="Terashima K."/>
            <person name="Hibbett D.S."/>
            <person name="Grigoriev I.V."/>
        </authorList>
    </citation>
    <scope>NUCLEOTIDE SEQUENCE</scope>
    <source>
        <strain evidence="1">TFB9207</strain>
    </source>
</reference>
<dbReference type="Proteomes" id="UP001163846">
    <property type="component" value="Unassembled WGS sequence"/>
</dbReference>
<evidence type="ECO:0000313" key="1">
    <source>
        <dbReference type="EMBL" id="KAJ3830815.1"/>
    </source>
</evidence>
<feature type="non-terminal residue" evidence="1">
    <location>
        <position position="1"/>
    </location>
</feature>
<sequence>ALLYRITKLGGYESLKTPTQWRTLLGIGRHAEGRQDSRAADNRRTMREIINAVNADGQSGLNIDLNNLQAVVPAWNGQQYTDTIPANICQEILHEISCISFSEELLMADRFFYQLTDEIEEGEDELAATSRQDRNLKVLGSIPGLIDGGEIGFGSQNPHLRCHALQGLYKIMSGWTRTSRMSSVSASVVSHLQDSVALTLTELEDIEYHLAYHYIISFADFFKRAPVLPSLLS</sequence>
<dbReference type="EMBL" id="MU808196">
    <property type="protein sequence ID" value="KAJ3830815.1"/>
    <property type="molecule type" value="Genomic_DNA"/>
</dbReference>
<dbReference type="AlphaFoldDB" id="A0AA38NUI5"/>
<protein>
    <submittedName>
        <fullName evidence="1">Uncharacterized protein</fullName>
    </submittedName>
</protein>
<comment type="caution">
    <text evidence="1">The sequence shown here is derived from an EMBL/GenBank/DDBJ whole genome shotgun (WGS) entry which is preliminary data.</text>
</comment>
<evidence type="ECO:0000313" key="2">
    <source>
        <dbReference type="Proteomes" id="UP001163846"/>
    </source>
</evidence>
<gene>
    <name evidence="1" type="ORF">F5878DRAFT_648196</name>
</gene>
<accession>A0AA38NUI5</accession>
<proteinExistence type="predicted"/>
<keyword evidence="2" id="KW-1185">Reference proteome</keyword>
<organism evidence="1 2">
    <name type="scientific">Lentinula raphanica</name>
    <dbReference type="NCBI Taxonomy" id="153919"/>
    <lineage>
        <taxon>Eukaryota</taxon>
        <taxon>Fungi</taxon>
        <taxon>Dikarya</taxon>
        <taxon>Basidiomycota</taxon>
        <taxon>Agaricomycotina</taxon>
        <taxon>Agaricomycetes</taxon>
        <taxon>Agaricomycetidae</taxon>
        <taxon>Agaricales</taxon>
        <taxon>Marasmiineae</taxon>
        <taxon>Omphalotaceae</taxon>
        <taxon>Lentinula</taxon>
    </lineage>
</organism>
<name>A0AA38NUI5_9AGAR</name>